<evidence type="ECO:0000259" key="3">
    <source>
        <dbReference type="Pfam" id="PF13460"/>
    </source>
</evidence>
<dbReference type="InterPro" id="IPR036291">
    <property type="entry name" value="NAD(P)-bd_dom_sf"/>
</dbReference>
<dbReference type="EMBL" id="BNCQ01000060">
    <property type="protein sequence ID" value="GIM14955.1"/>
    <property type="molecule type" value="Genomic_DNA"/>
</dbReference>
<evidence type="ECO:0000256" key="1">
    <source>
        <dbReference type="SAM" id="MobiDB-lite"/>
    </source>
</evidence>
<dbReference type="Pfam" id="PF13460">
    <property type="entry name" value="NAD_binding_10"/>
    <property type="match status" value="2"/>
</dbReference>
<dbReference type="Proteomes" id="UP000722791">
    <property type="component" value="Unassembled WGS sequence"/>
</dbReference>
<accession>A0A8J4LYS7</accession>
<name>A0A8J4LYS7_9CHLO</name>
<feature type="domain" description="NADH:ubiquinone oxidoreductase intermediate-associated protein 30" evidence="2">
    <location>
        <begin position="253"/>
        <end position="423"/>
    </location>
</feature>
<evidence type="ECO:0008006" key="8">
    <source>
        <dbReference type="Google" id="ProtNLM"/>
    </source>
</evidence>
<dbReference type="SUPFAM" id="SSF51735">
    <property type="entry name" value="NAD(P)-binding Rossmann-fold domains"/>
    <property type="match status" value="1"/>
</dbReference>
<dbReference type="InterPro" id="IPR008979">
    <property type="entry name" value="Galactose-bd-like_sf"/>
</dbReference>
<dbReference type="InterPro" id="IPR016040">
    <property type="entry name" value="NAD(P)-bd_dom"/>
</dbReference>
<evidence type="ECO:0000313" key="5">
    <source>
        <dbReference type="EMBL" id="GIM14955.1"/>
    </source>
</evidence>
<comment type="caution">
    <text evidence="5">The sequence shown here is derived from an EMBL/GenBank/DDBJ whole genome shotgun (WGS) entry which is preliminary data.</text>
</comment>
<keyword evidence="7" id="KW-1185">Reference proteome</keyword>
<dbReference type="PANTHER" id="PTHR15020">
    <property type="entry name" value="FLAVIN REDUCTASE-RELATED"/>
    <property type="match status" value="1"/>
</dbReference>
<proteinExistence type="predicted"/>
<evidence type="ECO:0000313" key="7">
    <source>
        <dbReference type="Proteomes" id="UP000747110"/>
    </source>
</evidence>
<feature type="region of interest" description="Disordered" evidence="1">
    <location>
        <begin position="1"/>
        <end position="22"/>
    </location>
</feature>
<dbReference type="SUPFAM" id="SSF49785">
    <property type="entry name" value="Galactose-binding domain-like"/>
    <property type="match status" value="1"/>
</dbReference>
<evidence type="ECO:0000259" key="2">
    <source>
        <dbReference type="Pfam" id="PF08547"/>
    </source>
</evidence>
<protein>
    <recommendedName>
        <fullName evidence="8">NADH:ubiquinone oxidoreductase intermediate-associated protein 30 domain-containing protein</fullName>
    </recommendedName>
</protein>
<dbReference type="OrthoDB" id="426386at2759"/>
<sequence length="621" mass="65610">MLSAHGSIPGLASPGRPQPCPSRVATGLVHRRRAIACADPSNGGSRRQPWDVLRFLKTVAYFNELPTPDKVLGNLLKQLTPQSQADSVVPVDLPQAALSVSAAPVPLDGIIMVTGATGGVGRRVVARLLAAGKHVRALVRDLDKAKTMLSGLPVAAGGKLELAAADVVQRQTLLPEMFEGVRAVVSCSAVKVAPKEGDTAERAKYYQGIKFYDPEVVGDTPEAVEYNGMVNILDAASDSLGIEGGMKLLHHSGQSAAQWGALDDVVMGGVSSSGLELVAGQGEEGGAAAWVFSGNVSTDNFGGFASVRTRNLDPPLDLSPYDGIELRLFGDGQRYKLIIRPDANWDGIAYCCSFDTRPGVWQAIRIPFANFFPVFRAKRVAVGSGAQPLDPSAISSIQIMLSKFEYDGQLNPNFRRGPFNLPISHISTYLAADLPPRFVHVSSAGVTRPNRPGINVDQEPPAVRLNDTLGGILTWKLAGEDALRASGVPYSIIRPTALTEEPGGMPIELDQGDTVKGKISREDIADLCVALLSCSAARNITFEVSSRVPFSQAWTLPDPTRPPFPRDWAAALSAANIRPGVTGRTVAGVYTGKQPEAEALQAAGITAPASSCKSTASPTAT</sequence>
<dbReference type="Pfam" id="PF08547">
    <property type="entry name" value="CIA30"/>
    <property type="match status" value="1"/>
</dbReference>
<feature type="domain" description="NAD(P)-binding" evidence="3">
    <location>
        <begin position="436"/>
        <end position="533"/>
    </location>
</feature>
<dbReference type="PANTHER" id="PTHR15020:SF50">
    <property type="entry name" value="UPF0659 PROTEIN YMR090W"/>
    <property type="match status" value="1"/>
</dbReference>
<dbReference type="Proteomes" id="UP000747110">
    <property type="component" value="Unassembled WGS sequence"/>
</dbReference>
<organism evidence="5 6">
    <name type="scientific">Volvox reticuliferus</name>
    <dbReference type="NCBI Taxonomy" id="1737510"/>
    <lineage>
        <taxon>Eukaryota</taxon>
        <taxon>Viridiplantae</taxon>
        <taxon>Chlorophyta</taxon>
        <taxon>core chlorophytes</taxon>
        <taxon>Chlorophyceae</taxon>
        <taxon>CS clade</taxon>
        <taxon>Chlamydomonadales</taxon>
        <taxon>Volvocaceae</taxon>
        <taxon>Volvox</taxon>
    </lineage>
</organism>
<dbReference type="Gene3D" id="3.40.50.720">
    <property type="entry name" value="NAD(P)-binding Rossmann-like Domain"/>
    <property type="match status" value="2"/>
</dbReference>
<evidence type="ECO:0000313" key="6">
    <source>
        <dbReference type="Proteomes" id="UP000722791"/>
    </source>
</evidence>
<dbReference type="AlphaFoldDB" id="A0A8J4LYS7"/>
<dbReference type="EMBL" id="BNCP01000064">
    <property type="protein sequence ID" value="GIL91422.1"/>
    <property type="molecule type" value="Genomic_DNA"/>
</dbReference>
<reference evidence="5" key="1">
    <citation type="journal article" date="2021" name="Proc. Natl. Acad. Sci. U.S.A.">
        <title>Three genomes in the algal genus Volvox reveal the fate of a haploid sex-determining region after a transition to homothallism.</title>
        <authorList>
            <person name="Yamamoto K."/>
            <person name="Hamaji T."/>
            <person name="Kawai-Toyooka H."/>
            <person name="Matsuzaki R."/>
            <person name="Takahashi F."/>
            <person name="Nishimura Y."/>
            <person name="Kawachi M."/>
            <person name="Noguchi H."/>
            <person name="Minakuchi Y."/>
            <person name="Umen J.G."/>
            <person name="Toyoda A."/>
            <person name="Nozaki H."/>
        </authorList>
    </citation>
    <scope>NUCLEOTIDE SEQUENCE</scope>
    <source>
        <strain evidence="5">NIES-3785</strain>
        <strain evidence="4">NIES-3786</strain>
    </source>
</reference>
<gene>
    <name evidence="4" type="ORF">Vretifemale_19039</name>
    <name evidence="5" type="ORF">Vretimale_17816</name>
</gene>
<feature type="domain" description="NAD(P)-binding" evidence="3">
    <location>
        <begin position="115"/>
        <end position="195"/>
    </location>
</feature>
<evidence type="ECO:0000313" key="4">
    <source>
        <dbReference type="EMBL" id="GIL91422.1"/>
    </source>
</evidence>
<dbReference type="InterPro" id="IPR013857">
    <property type="entry name" value="NADH-UbQ_OxRdtase-assoc_prot30"/>
</dbReference>